<gene>
    <name evidence="1" type="ORF">mgI552</name>
    <name evidence="2" type="ORF">MGR_4140</name>
</gene>
<evidence type="ECO:0000313" key="2">
    <source>
        <dbReference type="EMBL" id="CAM78072.1"/>
    </source>
</evidence>
<protein>
    <submittedName>
        <fullName evidence="1">Uncharacterized protein</fullName>
    </submittedName>
</protein>
<sequence>MLQRRKNPVPSLPNLTATIPSLNQSPALIARVFGGVQLAKAEARDIAEAALAQLVARRKAAMLAEGDARTKAPEPPIAPLSDALWIPFFDFWG</sequence>
<reference evidence="1" key="1">
    <citation type="journal article" date="2005" name="J. Bacteriol.">
        <title>A hypervariable 130-kilobase genomic region of Magnetospirillum gryphiswaldense comprises a magnetosome island which undergoes frequent rearrangements during stationary growth.</title>
        <authorList>
            <person name="Ullrich S."/>
            <person name="Kube M."/>
            <person name="Schuebbe S."/>
            <person name="Reinhardt R."/>
            <person name="Schueler D."/>
        </authorList>
    </citation>
    <scope>NUCLEOTIDE SEQUENCE</scope>
    <source>
        <strain evidence="1">MSR-1</strain>
    </source>
</reference>
<dbReference type="AlphaFoldDB" id="Q3BK77"/>
<evidence type="ECO:0000313" key="1">
    <source>
        <dbReference type="EMBL" id="CAJ30162.1"/>
    </source>
</evidence>
<proteinExistence type="predicted"/>
<accession>Q3BK77</accession>
<reference evidence="2" key="2">
    <citation type="journal article" date="2007" name="J. Bacteriol.">
        <title>Comparative genome analysis of four magnetotactic bacteria reveals a complex set of group-specific genes implicated in magnetosome biomineralization and function.</title>
        <authorList>
            <person name="Richter M."/>
            <person name="Kube M."/>
            <person name="Bazylinski D.A."/>
            <person name="Lombardot T."/>
            <person name="Gloeckner F.O."/>
            <person name="Reinhardt R."/>
            <person name="Schueler D."/>
        </authorList>
    </citation>
    <scope>NUCLEOTIDE SEQUENCE</scope>
    <source>
        <strain evidence="2">MSR-1</strain>
    </source>
</reference>
<dbReference type="EMBL" id="AM085146">
    <property type="protein sequence ID" value="CAJ30162.1"/>
    <property type="molecule type" value="Genomic_DNA"/>
</dbReference>
<name>Q3BK77_9PROT</name>
<organism evidence="1">
    <name type="scientific">Magnetospirillum gryphiswaldense</name>
    <dbReference type="NCBI Taxonomy" id="55518"/>
    <lineage>
        <taxon>Bacteria</taxon>
        <taxon>Pseudomonadati</taxon>
        <taxon>Pseudomonadota</taxon>
        <taxon>Alphaproteobacteria</taxon>
        <taxon>Rhodospirillales</taxon>
        <taxon>Rhodospirillaceae</taxon>
        <taxon>Magnetospirillum</taxon>
    </lineage>
</organism>
<dbReference type="EMBL" id="CU459003">
    <property type="protein sequence ID" value="CAM78072.1"/>
    <property type="molecule type" value="Genomic_DNA"/>
</dbReference>